<dbReference type="AlphaFoldDB" id="A0A3B4CLK9"/>
<dbReference type="Ensembl" id="ENSPNAT00000019483.2">
    <property type="protein sequence ID" value="ENSPNAP00000012243.2"/>
    <property type="gene ID" value="ENSPNAG00000017998.2"/>
</dbReference>
<keyword evidence="1" id="KW-0175">Coiled coil</keyword>
<dbReference type="GeneTree" id="ENSGT00390000011228"/>
<gene>
    <name evidence="2" type="primary">FAM107A</name>
</gene>
<evidence type="ECO:0008006" key="4">
    <source>
        <dbReference type="Google" id="ProtNLM"/>
    </source>
</evidence>
<protein>
    <recommendedName>
        <fullName evidence="4">Family with sequence similarity 107 member A</fullName>
    </recommendedName>
</protein>
<name>A0A3B4CLK9_PYGNA</name>
<dbReference type="PANTHER" id="PTHR16768">
    <property type="entry name" value="DOWN REGULATED IN RENAL CARCINOMA 1/TU3A"/>
    <property type="match status" value="1"/>
</dbReference>
<reference evidence="2" key="2">
    <citation type="submission" date="2025-08" db="UniProtKB">
        <authorList>
            <consortium name="Ensembl"/>
        </authorList>
    </citation>
    <scope>IDENTIFICATION</scope>
</reference>
<dbReference type="Pfam" id="PF06625">
    <property type="entry name" value="DUF1151"/>
    <property type="match status" value="1"/>
</dbReference>
<dbReference type="Proteomes" id="UP001501920">
    <property type="component" value="Chromosome 28"/>
</dbReference>
<reference evidence="2 3" key="1">
    <citation type="submission" date="2020-10" db="EMBL/GenBank/DDBJ databases">
        <title>Pygocentrus nattereri (red-bellied piranha) genome, fPygNat1, primary haplotype.</title>
        <authorList>
            <person name="Myers G."/>
            <person name="Meyer A."/>
            <person name="Karagic N."/>
            <person name="Pippel M."/>
            <person name="Winkler S."/>
            <person name="Tracey A."/>
            <person name="Wood J."/>
            <person name="Formenti G."/>
            <person name="Howe K."/>
            <person name="Fedrigo O."/>
            <person name="Jarvis E.D."/>
        </authorList>
    </citation>
    <scope>NUCLEOTIDE SEQUENCE [LARGE SCALE GENOMIC DNA]</scope>
</reference>
<evidence type="ECO:0000313" key="2">
    <source>
        <dbReference type="Ensembl" id="ENSPNAP00000012243.2"/>
    </source>
</evidence>
<dbReference type="InterPro" id="IPR009533">
    <property type="entry name" value="FAM107"/>
</dbReference>
<proteinExistence type="predicted"/>
<keyword evidence="3" id="KW-1185">Reference proteome</keyword>
<evidence type="ECO:0000256" key="1">
    <source>
        <dbReference type="ARBA" id="ARBA00023054"/>
    </source>
</evidence>
<accession>A0A3B4CLK9</accession>
<sequence>MSAPTPPNTMLDTAMKQTATCVERPGFRHHKKENYVCQASLSRQSTEGSEEVTQLRKLNGSPIECPSHQNLHKELLLSHKRGLLLEEKPELQRVLEQRRLEQHREQELALRPPSDLEQELRKRQQRLLEYEMEEMKRREGQENVPEFVRVKEKLRHIEVPEQNG</sequence>
<organism evidence="2 3">
    <name type="scientific">Pygocentrus nattereri</name>
    <name type="common">Red-bellied piranha</name>
    <dbReference type="NCBI Taxonomy" id="42514"/>
    <lineage>
        <taxon>Eukaryota</taxon>
        <taxon>Metazoa</taxon>
        <taxon>Chordata</taxon>
        <taxon>Craniata</taxon>
        <taxon>Vertebrata</taxon>
        <taxon>Euteleostomi</taxon>
        <taxon>Actinopterygii</taxon>
        <taxon>Neopterygii</taxon>
        <taxon>Teleostei</taxon>
        <taxon>Ostariophysi</taxon>
        <taxon>Characiformes</taxon>
        <taxon>Characoidei</taxon>
        <taxon>Pygocentrus</taxon>
    </lineage>
</organism>
<reference evidence="2" key="3">
    <citation type="submission" date="2025-09" db="UniProtKB">
        <authorList>
            <consortium name="Ensembl"/>
        </authorList>
    </citation>
    <scope>IDENTIFICATION</scope>
</reference>
<dbReference type="OMA" id="CVERPGF"/>
<dbReference type="PANTHER" id="PTHR16768:SF7">
    <property type="entry name" value="PROTEIN FAM107B-LIKE"/>
    <property type="match status" value="1"/>
</dbReference>
<evidence type="ECO:0000313" key="3">
    <source>
        <dbReference type="Proteomes" id="UP001501920"/>
    </source>
</evidence>